<dbReference type="Proteomes" id="UP001501532">
    <property type="component" value="Unassembled WGS sequence"/>
</dbReference>
<comment type="caution">
    <text evidence="1">The sequence shown here is derived from an EMBL/GenBank/DDBJ whole genome shotgun (WGS) entry which is preliminary data.</text>
</comment>
<gene>
    <name evidence="1" type="ORF">GCM10010448_48270</name>
</gene>
<protein>
    <submittedName>
        <fullName evidence="1">Uncharacterized protein</fullName>
    </submittedName>
</protein>
<keyword evidence="2" id="KW-1185">Reference proteome</keyword>
<sequence>MAPADTVLCVPWNVSDLPAHVRAVIAWLPGMPAVPAPTRAEVPVVAYYRPRRPFRSDANATWRHHVGPRAG</sequence>
<reference evidence="2" key="1">
    <citation type="journal article" date="2019" name="Int. J. Syst. Evol. Microbiol.">
        <title>The Global Catalogue of Microorganisms (GCM) 10K type strain sequencing project: providing services to taxonomists for standard genome sequencing and annotation.</title>
        <authorList>
            <consortium name="The Broad Institute Genomics Platform"/>
            <consortium name="The Broad Institute Genome Sequencing Center for Infectious Disease"/>
            <person name="Wu L."/>
            <person name="Ma J."/>
        </authorList>
    </citation>
    <scope>NUCLEOTIDE SEQUENCE [LARGE SCALE GENOMIC DNA]</scope>
    <source>
        <strain evidence="2">JCM 9091</strain>
    </source>
</reference>
<accession>A0ABP6LVG6</accession>
<dbReference type="EMBL" id="BAAAUF010000048">
    <property type="protein sequence ID" value="GAA3059307.1"/>
    <property type="molecule type" value="Genomic_DNA"/>
</dbReference>
<organism evidence="1 2">
    <name type="scientific">Streptomyces glomeratus</name>
    <dbReference type="NCBI Taxonomy" id="284452"/>
    <lineage>
        <taxon>Bacteria</taxon>
        <taxon>Bacillati</taxon>
        <taxon>Actinomycetota</taxon>
        <taxon>Actinomycetes</taxon>
        <taxon>Kitasatosporales</taxon>
        <taxon>Streptomycetaceae</taxon>
        <taxon>Streptomyces</taxon>
    </lineage>
</organism>
<name>A0ABP6LVG6_9ACTN</name>
<evidence type="ECO:0000313" key="1">
    <source>
        <dbReference type="EMBL" id="GAA3059307.1"/>
    </source>
</evidence>
<proteinExistence type="predicted"/>
<evidence type="ECO:0000313" key="2">
    <source>
        <dbReference type="Proteomes" id="UP001501532"/>
    </source>
</evidence>